<dbReference type="Pfam" id="PF01339">
    <property type="entry name" value="CheB_methylest"/>
    <property type="match status" value="1"/>
</dbReference>
<evidence type="ECO:0000256" key="6">
    <source>
        <dbReference type="PROSITE-ProRule" id="PRU00050"/>
    </source>
</evidence>
<dbReference type="GO" id="GO:0000156">
    <property type="term" value="F:phosphorelay response regulator activity"/>
    <property type="evidence" value="ECO:0007669"/>
    <property type="project" value="InterPro"/>
</dbReference>
<dbReference type="PANTHER" id="PTHR42872:SF6">
    <property type="entry name" value="PROTEIN-GLUTAMATE METHYLESTERASE_PROTEIN-GLUTAMINE GLUTAMINASE"/>
    <property type="match status" value="1"/>
</dbReference>
<keyword evidence="11" id="KW-1185">Reference proteome</keyword>
<dbReference type="AlphaFoldDB" id="A0A927FAU5"/>
<dbReference type="Proteomes" id="UP000622317">
    <property type="component" value="Unassembled WGS sequence"/>
</dbReference>
<evidence type="ECO:0000259" key="8">
    <source>
        <dbReference type="PROSITE" id="PS50110"/>
    </source>
</evidence>
<sequence length="352" mass="38052">MKKIRVLVVDDTAVMRKIVSEVVDRDPEMETAGVAANGRIALQRVNQVSPDLITLDMEMPEMNGIEMVRELRKTHPRIPVIMLSSLTVKGAEATLDALQAGASDYVAKPARSIGIPATLQQLQTELLPKIRHFFPKKKEVLPVLAPRSTSLAPKRRQRIEVVAIATSTGGPNALARVFEQLKEPLPVPVVIVQHMPPIFTRTLAERLDACSGMKVVEGEEGQALQAGHAYLAPGGYHMETKREGVRVVLRLNENPPENSCRPAADVLFRSVAACYGGSTLAVVMTGMGRDGFLGTQVICDRGGVAVAQDQASSVVWGMPSFLAKEGLAESVLPLDQIAGEISKRVSASMQLR</sequence>
<dbReference type="SUPFAM" id="SSF52172">
    <property type="entry name" value="CheY-like"/>
    <property type="match status" value="1"/>
</dbReference>
<dbReference type="InterPro" id="IPR011006">
    <property type="entry name" value="CheY-like_superfamily"/>
</dbReference>
<evidence type="ECO:0000256" key="7">
    <source>
        <dbReference type="PROSITE-ProRule" id="PRU00169"/>
    </source>
</evidence>
<comment type="catalytic activity">
    <reaction evidence="5">
        <text>L-glutaminyl-[protein] + H2O = L-glutamyl-[protein] + NH4(+)</text>
        <dbReference type="Rhea" id="RHEA:16441"/>
        <dbReference type="Rhea" id="RHEA-COMP:10207"/>
        <dbReference type="Rhea" id="RHEA-COMP:10208"/>
        <dbReference type="ChEBI" id="CHEBI:15377"/>
        <dbReference type="ChEBI" id="CHEBI:28938"/>
        <dbReference type="ChEBI" id="CHEBI:29973"/>
        <dbReference type="ChEBI" id="CHEBI:30011"/>
        <dbReference type="EC" id="3.5.1.44"/>
    </reaction>
</comment>
<organism evidence="10 11">
    <name type="scientific">Pelagicoccus enzymogenes</name>
    <dbReference type="NCBI Taxonomy" id="2773457"/>
    <lineage>
        <taxon>Bacteria</taxon>
        <taxon>Pseudomonadati</taxon>
        <taxon>Verrucomicrobiota</taxon>
        <taxon>Opitutia</taxon>
        <taxon>Puniceicoccales</taxon>
        <taxon>Pelagicoccaceae</taxon>
        <taxon>Pelagicoccus</taxon>
    </lineage>
</organism>
<comment type="PTM">
    <text evidence="5">Phosphorylated by CheA. Phosphorylation of the N-terminal regulatory domain activates the methylesterase activity.</text>
</comment>
<comment type="subcellular location">
    <subcellularLocation>
        <location evidence="5">Cytoplasm</location>
    </subcellularLocation>
</comment>
<dbReference type="Gene3D" id="3.40.50.180">
    <property type="entry name" value="Methylesterase CheB, C-terminal domain"/>
    <property type="match status" value="1"/>
</dbReference>
<dbReference type="InterPro" id="IPR000673">
    <property type="entry name" value="Sig_transdc_resp-reg_Me-estase"/>
</dbReference>
<dbReference type="PROSITE" id="PS50110">
    <property type="entry name" value="RESPONSE_REGULATORY"/>
    <property type="match status" value="1"/>
</dbReference>
<comment type="caution">
    <text evidence="10">The sequence shown here is derived from an EMBL/GenBank/DDBJ whole genome shotgun (WGS) entry which is preliminary data.</text>
</comment>
<evidence type="ECO:0000256" key="1">
    <source>
        <dbReference type="ARBA" id="ARBA00022490"/>
    </source>
</evidence>
<keyword evidence="5 7" id="KW-0597">Phosphoprotein</keyword>
<name>A0A927FAU5_9BACT</name>
<accession>A0A927FAU5</accession>
<dbReference type="InterPro" id="IPR035909">
    <property type="entry name" value="CheB_C"/>
</dbReference>
<dbReference type="CDD" id="cd16432">
    <property type="entry name" value="CheB_Rec"/>
    <property type="match status" value="1"/>
</dbReference>
<dbReference type="RefSeq" id="WP_191618128.1">
    <property type="nucleotide sequence ID" value="NZ_JACYFG010000038.1"/>
</dbReference>
<dbReference type="GO" id="GO:0008984">
    <property type="term" value="F:protein-glutamate methylesterase activity"/>
    <property type="evidence" value="ECO:0007669"/>
    <property type="project" value="UniProtKB-UniRule"/>
</dbReference>
<comment type="function">
    <text evidence="5">Involved in chemotaxis. Part of a chemotaxis signal transduction system that modulates chemotaxis in response to various stimuli. Catalyzes the demethylation of specific methylglutamate residues introduced into the chemoreceptors (methyl-accepting chemotaxis proteins or MCP) by CheR. Also mediates the irreversible deamidation of specific glutamine residues to glutamic acid.</text>
</comment>
<keyword evidence="2 5" id="KW-0145">Chemotaxis</keyword>
<feature type="modified residue" description="4-aspartylphosphate" evidence="5 7">
    <location>
        <position position="56"/>
    </location>
</feature>
<dbReference type="Pfam" id="PF00072">
    <property type="entry name" value="Response_reg"/>
    <property type="match status" value="1"/>
</dbReference>
<gene>
    <name evidence="5" type="primary">cheB</name>
    <name evidence="10" type="ORF">IEN85_16100</name>
</gene>
<proteinExistence type="inferred from homology"/>
<dbReference type="EC" id="3.1.1.61" evidence="5"/>
<dbReference type="EC" id="3.5.1.44" evidence="5"/>
<evidence type="ECO:0000313" key="10">
    <source>
        <dbReference type="EMBL" id="MBD5781024.1"/>
    </source>
</evidence>
<dbReference type="PIRSF" id="PIRSF000876">
    <property type="entry name" value="RR_chemtxs_CheB"/>
    <property type="match status" value="1"/>
</dbReference>
<dbReference type="PANTHER" id="PTHR42872">
    <property type="entry name" value="PROTEIN-GLUTAMATE METHYLESTERASE/PROTEIN-GLUTAMINE GLUTAMINASE"/>
    <property type="match status" value="1"/>
</dbReference>
<feature type="domain" description="CheB-type methylesterase" evidence="9">
    <location>
        <begin position="160"/>
        <end position="348"/>
    </location>
</feature>
<keyword evidence="3 5" id="KW-0378">Hydrolase</keyword>
<dbReference type="EMBL" id="JACYFG010000038">
    <property type="protein sequence ID" value="MBD5781024.1"/>
    <property type="molecule type" value="Genomic_DNA"/>
</dbReference>
<evidence type="ECO:0000256" key="2">
    <source>
        <dbReference type="ARBA" id="ARBA00022500"/>
    </source>
</evidence>
<comment type="catalytic activity">
    <reaction evidence="4 5">
        <text>[protein]-L-glutamate 5-O-methyl ester + H2O = L-glutamyl-[protein] + methanol + H(+)</text>
        <dbReference type="Rhea" id="RHEA:23236"/>
        <dbReference type="Rhea" id="RHEA-COMP:10208"/>
        <dbReference type="Rhea" id="RHEA-COMP:10311"/>
        <dbReference type="ChEBI" id="CHEBI:15377"/>
        <dbReference type="ChEBI" id="CHEBI:15378"/>
        <dbReference type="ChEBI" id="CHEBI:17790"/>
        <dbReference type="ChEBI" id="CHEBI:29973"/>
        <dbReference type="ChEBI" id="CHEBI:82795"/>
        <dbReference type="EC" id="3.1.1.61"/>
    </reaction>
</comment>
<dbReference type="GO" id="GO:0006935">
    <property type="term" value="P:chemotaxis"/>
    <property type="evidence" value="ECO:0007669"/>
    <property type="project" value="UniProtKB-UniRule"/>
</dbReference>
<dbReference type="GO" id="GO:0005737">
    <property type="term" value="C:cytoplasm"/>
    <property type="evidence" value="ECO:0007669"/>
    <property type="project" value="UniProtKB-SubCell"/>
</dbReference>
<comment type="similarity">
    <text evidence="5">Belongs to the CheB family.</text>
</comment>
<evidence type="ECO:0000259" key="9">
    <source>
        <dbReference type="PROSITE" id="PS50122"/>
    </source>
</evidence>
<dbReference type="GO" id="GO:0050568">
    <property type="term" value="F:protein-glutamine glutaminase activity"/>
    <property type="evidence" value="ECO:0007669"/>
    <property type="project" value="UniProtKB-UniRule"/>
</dbReference>
<dbReference type="Gene3D" id="3.40.50.2300">
    <property type="match status" value="1"/>
</dbReference>
<dbReference type="CDD" id="cd17541">
    <property type="entry name" value="REC_CheB-like"/>
    <property type="match status" value="1"/>
</dbReference>
<evidence type="ECO:0000256" key="4">
    <source>
        <dbReference type="ARBA" id="ARBA00048267"/>
    </source>
</evidence>
<evidence type="ECO:0000256" key="3">
    <source>
        <dbReference type="ARBA" id="ARBA00022801"/>
    </source>
</evidence>
<feature type="active site" evidence="5 6">
    <location>
        <position position="290"/>
    </location>
</feature>
<dbReference type="SUPFAM" id="SSF52738">
    <property type="entry name" value="Methylesterase CheB, C-terminal domain"/>
    <property type="match status" value="1"/>
</dbReference>
<evidence type="ECO:0000313" key="11">
    <source>
        <dbReference type="Proteomes" id="UP000622317"/>
    </source>
</evidence>
<dbReference type="HAMAP" id="MF_00099">
    <property type="entry name" value="CheB_chemtxs"/>
    <property type="match status" value="1"/>
</dbReference>
<dbReference type="PROSITE" id="PS50122">
    <property type="entry name" value="CHEB"/>
    <property type="match status" value="1"/>
</dbReference>
<dbReference type="SMART" id="SM00448">
    <property type="entry name" value="REC"/>
    <property type="match status" value="1"/>
</dbReference>
<feature type="active site" evidence="5 6">
    <location>
        <position position="167"/>
    </location>
</feature>
<dbReference type="InterPro" id="IPR001789">
    <property type="entry name" value="Sig_transdc_resp-reg_receiver"/>
</dbReference>
<dbReference type="NCBIfam" id="NF001965">
    <property type="entry name" value="PRK00742.1"/>
    <property type="match status" value="1"/>
</dbReference>
<feature type="active site" evidence="5 6">
    <location>
        <position position="194"/>
    </location>
</feature>
<protein>
    <recommendedName>
        <fullName evidence="5">Protein-glutamate methylesterase/protein-glutamine glutaminase</fullName>
        <ecNumber evidence="5">3.1.1.61</ecNumber>
        <ecNumber evidence="5">3.5.1.44</ecNumber>
    </recommendedName>
</protein>
<keyword evidence="1 5" id="KW-0963">Cytoplasm</keyword>
<reference evidence="10" key="1">
    <citation type="submission" date="2020-09" db="EMBL/GenBank/DDBJ databases">
        <title>Pelagicoccus enzymogenes sp. nov. with an EPS production, isolated from marine sediment.</title>
        <authorList>
            <person name="Feng X."/>
        </authorList>
    </citation>
    <scope>NUCLEOTIDE SEQUENCE</scope>
    <source>
        <strain evidence="10">NFK12</strain>
    </source>
</reference>
<dbReference type="InterPro" id="IPR008248">
    <property type="entry name" value="CheB-like"/>
</dbReference>
<feature type="domain" description="Response regulatory" evidence="8">
    <location>
        <begin position="5"/>
        <end position="123"/>
    </location>
</feature>
<evidence type="ECO:0000256" key="5">
    <source>
        <dbReference type="HAMAP-Rule" id="MF_00099"/>
    </source>
</evidence>
<comment type="domain">
    <text evidence="5">Contains a C-terminal catalytic domain, and an N-terminal region which modulates catalytic activity.</text>
</comment>